<evidence type="ECO:0000256" key="4">
    <source>
        <dbReference type="ARBA" id="ARBA00022448"/>
    </source>
</evidence>
<dbReference type="InterPro" id="IPR036927">
    <property type="entry name" value="Cyt_c_oxase-like_su1_sf"/>
</dbReference>
<dbReference type="InterPro" id="IPR014241">
    <property type="entry name" value="Cyt_c_oxidase_su1_bac"/>
</dbReference>
<dbReference type="RefSeq" id="WP_204029099.1">
    <property type="nucleotide sequence ID" value="NZ_BOOW01000030.1"/>
</dbReference>
<dbReference type="Pfam" id="PF00115">
    <property type="entry name" value="COX1"/>
    <property type="match status" value="1"/>
</dbReference>
<feature type="transmembrane region" description="Helical" evidence="18">
    <location>
        <begin position="435"/>
        <end position="457"/>
    </location>
</feature>
<reference evidence="20" key="1">
    <citation type="submission" date="2021-01" db="EMBL/GenBank/DDBJ databases">
        <title>Whole genome shotgun sequence of Sinosporangium siamense NBRC 109515.</title>
        <authorList>
            <person name="Komaki H."/>
            <person name="Tamura T."/>
        </authorList>
    </citation>
    <scope>NUCLEOTIDE SEQUENCE</scope>
    <source>
        <strain evidence="20">NBRC 109515</strain>
    </source>
</reference>
<dbReference type="InterPro" id="IPR000883">
    <property type="entry name" value="Cyt_C_Oxase_1"/>
</dbReference>
<dbReference type="PANTHER" id="PTHR10422">
    <property type="entry name" value="CYTOCHROME C OXIDASE SUBUNIT 1"/>
    <property type="match status" value="1"/>
</dbReference>
<feature type="transmembrane region" description="Helical" evidence="18">
    <location>
        <begin position="295"/>
        <end position="316"/>
    </location>
</feature>
<evidence type="ECO:0000256" key="17">
    <source>
        <dbReference type="RuleBase" id="RU000370"/>
    </source>
</evidence>
<dbReference type="PANTHER" id="PTHR10422:SF18">
    <property type="entry name" value="CYTOCHROME C OXIDASE SUBUNIT 1"/>
    <property type="match status" value="1"/>
</dbReference>
<evidence type="ECO:0000256" key="8">
    <source>
        <dbReference type="ARBA" id="ARBA00022723"/>
    </source>
</evidence>
<comment type="pathway">
    <text evidence="2 18">Energy metabolism; oxidative phosphorylation.</text>
</comment>
<evidence type="ECO:0000256" key="11">
    <source>
        <dbReference type="ARBA" id="ARBA00022989"/>
    </source>
</evidence>
<keyword evidence="9" id="KW-1278">Translocase</keyword>
<feature type="transmembrane region" description="Helical" evidence="18">
    <location>
        <begin position="126"/>
        <end position="145"/>
    </location>
</feature>
<feature type="transmembrane region" description="Helical" evidence="18">
    <location>
        <begin position="270"/>
        <end position="288"/>
    </location>
</feature>
<keyword evidence="4 17" id="KW-0813">Transport</keyword>
<feature type="transmembrane region" description="Helical" evidence="18">
    <location>
        <begin position="612"/>
        <end position="630"/>
    </location>
</feature>
<keyword evidence="12 18" id="KW-0408">Iron</keyword>
<protein>
    <recommendedName>
        <fullName evidence="18">Cytochrome c oxidase subunit 1</fullName>
        <ecNumber evidence="18">7.1.1.9</ecNumber>
    </recommendedName>
</protein>
<evidence type="ECO:0000256" key="14">
    <source>
        <dbReference type="ARBA" id="ARBA00023136"/>
    </source>
</evidence>
<dbReference type="GO" id="GO:0004129">
    <property type="term" value="F:cytochrome-c oxidase activity"/>
    <property type="evidence" value="ECO:0007669"/>
    <property type="project" value="UniProtKB-EC"/>
</dbReference>
<evidence type="ECO:0000256" key="3">
    <source>
        <dbReference type="ARBA" id="ARBA00009578"/>
    </source>
</evidence>
<dbReference type="PROSITE" id="PS50855">
    <property type="entry name" value="COX1"/>
    <property type="match status" value="1"/>
</dbReference>
<evidence type="ECO:0000256" key="16">
    <source>
        <dbReference type="ARBA" id="ARBA00047816"/>
    </source>
</evidence>
<dbReference type="InterPro" id="IPR023616">
    <property type="entry name" value="Cyt_c_oxase-like_su1_dom"/>
</dbReference>
<feature type="transmembrane region" description="Helical" evidence="18">
    <location>
        <begin position="328"/>
        <end position="352"/>
    </location>
</feature>
<dbReference type="EMBL" id="BOOW01000030">
    <property type="protein sequence ID" value="GII94534.1"/>
    <property type="molecule type" value="Genomic_DNA"/>
</dbReference>
<dbReference type="GO" id="GO:0046872">
    <property type="term" value="F:metal ion binding"/>
    <property type="evidence" value="ECO:0007669"/>
    <property type="project" value="UniProtKB-KW"/>
</dbReference>
<keyword evidence="5 17" id="KW-0349">Heme</keyword>
<keyword evidence="10 17" id="KW-0249">Electron transport</keyword>
<gene>
    <name evidence="20" type="ORF">Ssi02_47650</name>
</gene>
<evidence type="ECO:0000256" key="7">
    <source>
        <dbReference type="ARBA" id="ARBA00022692"/>
    </source>
</evidence>
<dbReference type="GO" id="GO:0005886">
    <property type="term" value="C:plasma membrane"/>
    <property type="evidence" value="ECO:0007669"/>
    <property type="project" value="UniProtKB-SubCell"/>
</dbReference>
<feature type="domain" description="Cytochrome oxidase subunit I profile" evidence="19">
    <location>
        <begin position="34"/>
        <end position="540"/>
    </location>
</feature>
<evidence type="ECO:0000256" key="18">
    <source>
        <dbReference type="RuleBase" id="RU363061"/>
    </source>
</evidence>
<dbReference type="GO" id="GO:0009060">
    <property type="term" value="P:aerobic respiration"/>
    <property type="evidence" value="ECO:0007669"/>
    <property type="project" value="InterPro"/>
</dbReference>
<dbReference type="EC" id="7.1.1.9" evidence="18"/>
<evidence type="ECO:0000256" key="13">
    <source>
        <dbReference type="ARBA" id="ARBA00023008"/>
    </source>
</evidence>
<comment type="function">
    <text evidence="15 18">Cytochrome c oxidase is the component of the respiratory chain that catalyzes the reduction of oxygen to water. Subunits 1-3 form the functional core of the enzyme complex. CO I is the catalytic subunit of the enzyme. Electrons originating in cytochrome c are transferred via the copper A center of subunit 2 and heme A of subunit 1 to the bimetallic center formed by heme A3 and copper B.</text>
</comment>
<evidence type="ECO:0000256" key="9">
    <source>
        <dbReference type="ARBA" id="ARBA00022967"/>
    </source>
</evidence>
<dbReference type="PROSITE" id="PS00077">
    <property type="entry name" value="COX1_CUB"/>
    <property type="match status" value="1"/>
</dbReference>
<keyword evidence="8 18" id="KW-0479">Metal-binding</keyword>
<dbReference type="SUPFAM" id="SSF81442">
    <property type="entry name" value="Cytochrome c oxidase subunit I-like"/>
    <property type="match status" value="1"/>
</dbReference>
<dbReference type="GO" id="GO:0022904">
    <property type="term" value="P:respiratory electron transport chain"/>
    <property type="evidence" value="ECO:0007669"/>
    <property type="project" value="TreeGrafter"/>
</dbReference>
<evidence type="ECO:0000256" key="2">
    <source>
        <dbReference type="ARBA" id="ARBA00004673"/>
    </source>
</evidence>
<keyword evidence="13 18" id="KW-0186">Copper</keyword>
<comment type="subcellular location">
    <subcellularLocation>
        <location evidence="18">Cell membrane</location>
        <topology evidence="18">Multi-pass membrane protein</topology>
    </subcellularLocation>
    <subcellularLocation>
        <location evidence="1">Membrane</location>
        <topology evidence="1">Multi-pass membrane protein</topology>
    </subcellularLocation>
</comment>
<dbReference type="AlphaFoldDB" id="A0A919VDW4"/>
<dbReference type="Proteomes" id="UP000606172">
    <property type="component" value="Unassembled WGS sequence"/>
</dbReference>
<feature type="transmembrane region" description="Helical" evidence="18">
    <location>
        <begin position="589"/>
        <end position="606"/>
    </location>
</feature>
<evidence type="ECO:0000256" key="10">
    <source>
        <dbReference type="ARBA" id="ARBA00022982"/>
    </source>
</evidence>
<evidence type="ECO:0000259" key="19">
    <source>
        <dbReference type="PROSITE" id="PS50855"/>
    </source>
</evidence>
<name>A0A919VDW4_9ACTN</name>
<comment type="similarity">
    <text evidence="3 17">Belongs to the heme-copper respiratory oxidase family.</text>
</comment>
<evidence type="ECO:0000313" key="21">
    <source>
        <dbReference type="Proteomes" id="UP000606172"/>
    </source>
</evidence>
<comment type="caution">
    <text evidence="20">The sequence shown here is derived from an EMBL/GenBank/DDBJ whole genome shotgun (WGS) entry which is preliminary data.</text>
</comment>
<sequence>MQVIDANEAHAAAQSSAGDRVAAKWPEEGGLKGWICTVDHKRIGRRYMVTASVYFTLAGLQALVMRIQLAVPNAGVVTPDRYNQLFSLHGTAMIFLFATPMLFGFGNFLFPLMLGTRDMAFPRLNAFGYWIFAGAGLIMFASLLFDAAPNGGWFAYVPLTGPRYSEGANLDVYTLGLLFLGVSTTAGAINFIATALKLRAPGMALNRMPVFVWTLVATSFMVVFALPPLNTANAMLFMDRRFGTHFFQAPAGGDTLLWQHLFWLFGHPDVYIIVLPALGIVSAIVPTFSRRPIAAYPLVVLATVATAVIGFGVWVHHMFAVGLPQLSLAFFSAASVVITIPAGIQIFSWLATMLTGRVVLSVPLLWVAGFIVLFVLGGVTGVMFAMVPFDQQVTDSYFVVAHFHYVLVGGAVFPILGGLFYWWPKFSGRMTSPRAGRWAFAITFIGFNLAFFPMHISGLLGMPRRIYSYPEDLGWDAWALLSTIGVHVLTLGLLITLATLLISLRRGAPAPPDPWGGETLEWATSSPPPTYDFAVIPRVHGLAAAWDTRTLESLVDADEDRVLADGHKVLRTSELDGERERAMEMPEDTPVPFVAAVFLFLAVVGLLLDWMFLAVVAFAAAALTFAWWLWPRGAPPRRSRAEGASA</sequence>
<feature type="transmembrane region" description="Helical" evidence="18">
    <location>
        <begin position="477"/>
        <end position="502"/>
    </location>
</feature>
<dbReference type="PRINTS" id="PR01165">
    <property type="entry name" value="CYCOXIDASEI"/>
</dbReference>
<feature type="transmembrane region" description="Helical" evidence="18">
    <location>
        <begin position="210"/>
        <end position="229"/>
    </location>
</feature>
<proteinExistence type="inferred from homology"/>
<keyword evidence="6 17" id="KW-0679">Respiratory chain</keyword>
<dbReference type="GO" id="GO:0020037">
    <property type="term" value="F:heme binding"/>
    <property type="evidence" value="ECO:0007669"/>
    <property type="project" value="InterPro"/>
</dbReference>
<evidence type="ECO:0000256" key="5">
    <source>
        <dbReference type="ARBA" id="ARBA00022617"/>
    </source>
</evidence>
<feature type="transmembrane region" description="Helical" evidence="18">
    <location>
        <begin position="364"/>
        <end position="387"/>
    </location>
</feature>
<feature type="transmembrane region" description="Helical" evidence="18">
    <location>
        <begin position="51"/>
        <end position="71"/>
    </location>
</feature>
<feature type="transmembrane region" description="Helical" evidence="18">
    <location>
        <begin position="172"/>
        <end position="198"/>
    </location>
</feature>
<comment type="catalytic activity">
    <reaction evidence="16 18">
        <text>4 Fe(II)-[cytochrome c] + O2 + 8 H(+)(in) = 4 Fe(III)-[cytochrome c] + 2 H2O + 4 H(+)(out)</text>
        <dbReference type="Rhea" id="RHEA:11436"/>
        <dbReference type="Rhea" id="RHEA-COMP:10350"/>
        <dbReference type="Rhea" id="RHEA-COMP:14399"/>
        <dbReference type="ChEBI" id="CHEBI:15377"/>
        <dbReference type="ChEBI" id="CHEBI:15378"/>
        <dbReference type="ChEBI" id="CHEBI:15379"/>
        <dbReference type="ChEBI" id="CHEBI:29033"/>
        <dbReference type="ChEBI" id="CHEBI:29034"/>
        <dbReference type="EC" id="7.1.1.9"/>
    </reaction>
</comment>
<accession>A0A919VDW4</accession>
<feature type="transmembrane region" description="Helical" evidence="18">
    <location>
        <begin position="399"/>
        <end position="423"/>
    </location>
</feature>
<keyword evidence="18" id="KW-1003">Cell membrane</keyword>
<keyword evidence="11 18" id="KW-1133">Transmembrane helix</keyword>
<evidence type="ECO:0000256" key="12">
    <source>
        <dbReference type="ARBA" id="ARBA00023004"/>
    </source>
</evidence>
<evidence type="ECO:0000256" key="6">
    <source>
        <dbReference type="ARBA" id="ARBA00022660"/>
    </source>
</evidence>
<evidence type="ECO:0000256" key="15">
    <source>
        <dbReference type="ARBA" id="ARBA00025218"/>
    </source>
</evidence>
<keyword evidence="7 17" id="KW-0812">Transmembrane</keyword>
<dbReference type="NCBIfam" id="TIGR02891">
    <property type="entry name" value="CtaD_CoxA"/>
    <property type="match status" value="1"/>
</dbReference>
<keyword evidence="21" id="KW-1185">Reference proteome</keyword>
<organism evidence="20 21">
    <name type="scientific">Sinosporangium siamense</name>
    <dbReference type="NCBI Taxonomy" id="1367973"/>
    <lineage>
        <taxon>Bacteria</taxon>
        <taxon>Bacillati</taxon>
        <taxon>Actinomycetota</taxon>
        <taxon>Actinomycetes</taxon>
        <taxon>Streptosporangiales</taxon>
        <taxon>Streptosporangiaceae</taxon>
        <taxon>Sinosporangium</taxon>
    </lineage>
</organism>
<keyword evidence="14 18" id="KW-0472">Membrane</keyword>
<evidence type="ECO:0000256" key="1">
    <source>
        <dbReference type="ARBA" id="ARBA00004141"/>
    </source>
</evidence>
<dbReference type="Gene3D" id="1.20.210.10">
    <property type="entry name" value="Cytochrome c oxidase-like, subunit I domain"/>
    <property type="match status" value="1"/>
</dbReference>
<feature type="transmembrane region" description="Helical" evidence="18">
    <location>
        <begin position="91"/>
        <end position="114"/>
    </location>
</feature>
<dbReference type="GO" id="GO:0015990">
    <property type="term" value="P:electron transport coupled proton transport"/>
    <property type="evidence" value="ECO:0007669"/>
    <property type="project" value="InterPro"/>
</dbReference>
<dbReference type="InterPro" id="IPR023615">
    <property type="entry name" value="Cyt_c_Oxase_su1_BS"/>
</dbReference>
<evidence type="ECO:0000313" key="20">
    <source>
        <dbReference type="EMBL" id="GII94534.1"/>
    </source>
</evidence>